<dbReference type="GO" id="GO:0046872">
    <property type="term" value="F:metal ion binding"/>
    <property type="evidence" value="ECO:0007669"/>
    <property type="project" value="UniProtKB-KW"/>
</dbReference>
<evidence type="ECO:0000256" key="7">
    <source>
        <dbReference type="PIRSR" id="PIRSR604808-3"/>
    </source>
</evidence>
<organism evidence="10 11">
    <name type="scientific">Magnetospirillum aberrantis SpK</name>
    <dbReference type="NCBI Taxonomy" id="908842"/>
    <lineage>
        <taxon>Bacteria</taxon>
        <taxon>Pseudomonadati</taxon>
        <taxon>Pseudomonadota</taxon>
        <taxon>Alphaproteobacteria</taxon>
        <taxon>Rhodospirillales</taxon>
        <taxon>Rhodospirillaceae</taxon>
        <taxon>Magnetospirillum</taxon>
    </lineage>
</organism>
<feature type="active site" description="Proton donor/acceptor" evidence="5">
    <location>
        <position position="228"/>
    </location>
</feature>
<evidence type="ECO:0000256" key="2">
    <source>
        <dbReference type="ARBA" id="ARBA00022723"/>
    </source>
</evidence>
<dbReference type="CDD" id="cd09086">
    <property type="entry name" value="ExoIII-like_AP-endo"/>
    <property type="match status" value="1"/>
</dbReference>
<keyword evidence="11" id="KW-1185">Reference proteome</keyword>
<dbReference type="GO" id="GO:0008311">
    <property type="term" value="F:double-stranded DNA 3'-5' DNA exonuclease activity"/>
    <property type="evidence" value="ECO:0007669"/>
    <property type="project" value="UniProtKB-EC"/>
</dbReference>
<feature type="binding site" evidence="6">
    <location>
        <position position="87"/>
    </location>
    <ligand>
        <name>Mg(2+)</name>
        <dbReference type="ChEBI" id="CHEBI:18420"/>
        <label>1</label>
    </ligand>
</feature>
<feature type="binding site" evidence="6">
    <location>
        <position position="329"/>
    </location>
    <ligand>
        <name>Mg(2+)</name>
        <dbReference type="ChEBI" id="CHEBI:18420"/>
        <label>1</label>
    </ligand>
</feature>
<keyword evidence="3 10" id="KW-0378">Hydrolase</keyword>
<dbReference type="PANTHER" id="PTHR43250:SF2">
    <property type="entry name" value="EXODEOXYRIBONUCLEASE III"/>
    <property type="match status" value="1"/>
</dbReference>
<dbReference type="PROSITE" id="PS51435">
    <property type="entry name" value="AP_NUCLEASE_F1_4"/>
    <property type="match status" value="1"/>
</dbReference>
<feature type="domain" description="Endonuclease/exonuclease/phosphatase" evidence="9">
    <location>
        <begin position="84"/>
        <end position="329"/>
    </location>
</feature>
<keyword evidence="6" id="KW-0464">Manganese</keyword>
<dbReference type="GO" id="GO:0004519">
    <property type="term" value="F:endonuclease activity"/>
    <property type="evidence" value="ECO:0007669"/>
    <property type="project" value="InterPro"/>
</dbReference>
<dbReference type="SUPFAM" id="SSF56219">
    <property type="entry name" value="DNase I-like"/>
    <property type="match status" value="1"/>
</dbReference>
<dbReference type="EMBL" id="JAAIYP010000034">
    <property type="protein sequence ID" value="NFV79964.1"/>
    <property type="molecule type" value="Genomic_DNA"/>
</dbReference>
<evidence type="ECO:0000256" key="5">
    <source>
        <dbReference type="PIRSR" id="PIRSR604808-1"/>
    </source>
</evidence>
<sequence length="337" mass="37811">MRGGCWEVAGRKPPGPWADRPPDRLRQRPAPLSPGSGRPPRQRRICYAAPRSPLTHEAKAILSFFRRTRNHPANPREEAPVRIATFNVNSVRARLPNLLEWLGSAAPDVVLLQEIKCQDEQFPALELEAAGYHVAVHGQKSYNGVAILSRAAIEDVRRGLPGAESEGDEQARYIEATIGGIRVASLYLPNGNPAPGEKFDYKLRWMRRLIDHARTLLATQTPFVLGGDYNVCPTDADVYDPVNWQNDALCRPESRALFRELCHLGLTEAFRALHPEPGRYTFWDYQGGAWQRGQGLRIDHLLLSPQAADRLVACDIDKEPRSREKASDHTPIWVELS</sequence>
<dbReference type="InterPro" id="IPR005135">
    <property type="entry name" value="Endo/exonuclease/phosphatase"/>
</dbReference>
<dbReference type="Proteomes" id="UP000480684">
    <property type="component" value="Unassembled WGS sequence"/>
</dbReference>
<evidence type="ECO:0000256" key="4">
    <source>
        <dbReference type="ARBA" id="ARBA00022842"/>
    </source>
</evidence>
<evidence type="ECO:0000256" key="8">
    <source>
        <dbReference type="SAM" id="MobiDB-lite"/>
    </source>
</evidence>
<dbReference type="PANTHER" id="PTHR43250">
    <property type="entry name" value="EXODEOXYRIBONUCLEASE III"/>
    <property type="match status" value="1"/>
</dbReference>
<dbReference type="Pfam" id="PF03372">
    <property type="entry name" value="Exo_endo_phos"/>
    <property type="match status" value="1"/>
</dbReference>
<dbReference type="GO" id="GO:0006281">
    <property type="term" value="P:DNA repair"/>
    <property type="evidence" value="ECO:0007669"/>
    <property type="project" value="InterPro"/>
</dbReference>
<proteinExistence type="inferred from homology"/>
<feature type="binding site" evidence="6">
    <location>
        <position position="230"/>
    </location>
    <ligand>
        <name>Mg(2+)</name>
        <dbReference type="ChEBI" id="CHEBI:18420"/>
        <label>1</label>
    </ligand>
</feature>
<evidence type="ECO:0000256" key="3">
    <source>
        <dbReference type="ARBA" id="ARBA00022801"/>
    </source>
</evidence>
<feature type="site" description="Interaction with DNA substrate" evidence="7">
    <location>
        <position position="329"/>
    </location>
</feature>
<keyword evidence="2 6" id="KW-0479">Metal-binding</keyword>
<dbReference type="PROSITE" id="PS00726">
    <property type="entry name" value="AP_NUCLEASE_F1_1"/>
    <property type="match status" value="1"/>
</dbReference>
<evidence type="ECO:0000259" key="9">
    <source>
        <dbReference type="Pfam" id="PF03372"/>
    </source>
</evidence>
<evidence type="ECO:0000256" key="6">
    <source>
        <dbReference type="PIRSR" id="PIRSR604808-2"/>
    </source>
</evidence>
<reference evidence="10 11" key="1">
    <citation type="submission" date="2020-02" db="EMBL/GenBank/DDBJ databases">
        <authorList>
            <person name="Dziuba M."/>
            <person name="Kuznetsov B."/>
            <person name="Mardanov A."/>
            <person name="Ravin N."/>
            <person name="Grouzdev D."/>
        </authorList>
    </citation>
    <scope>NUCLEOTIDE SEQUENCE [LARGE SCALE GENOMIC DNA]</scope>
    <source>
        <strain evidence="10 11">SpK</strain>
    </source>
</reference>
<dbReference type="InterPro" id="IPR020847">
    <property type="entry name" value="AP_endonuclease_F1_BS"/>
</dbReference>
<dbReference type="GO" id="GO:0003677">
    <property type="term" value="F:DNA binding"/>
    <property type="evidence" value="ECO:0007669"/>
    <property type="project" value="InterPro"/>
</dbReference>
<name>A0A7C9QT81_9PROT</name>
<comment type="caution">
    <text evidence="10">The sequence shown here is derived from an EMBL/GenBank/DDBJ whole genome shotgun (WGS) entry which is preliminary data.</text>
</comment>
<evidence type="ECO:0000313" key="10">
    <source>
        <dbReference type="EMBL" id="NFV79964.1"/>
    </source>
</evidence>
<feature type="binding site" evidence="6">
    <location>
        <position position="228"/>
    </location>
    <ligand>
        <name>Mg(2+)</name>
        <dbReference type="ChEBI" id="CHEBI:18420"/>
        <label>1</label>
    </ligand>
</feature>
<feature type="binding site" evidence="6">
    <location>
        <position position="328"/>
    </location>
    <ligand>
        <name>Mg(2+)</name>
        <dbReference type="ChEBI" id="CHEBI:18420"/>
        <label>1</label>
    </ligand>
</feature>
<dbReference type="AlphaFoldDB" id="A0A7C9QT81"/>
<accession>A0A7C9QT81</accession>
<dbReference type="InterPro" id="IPR036691">
    <property type="entry name" value="Endo/exonu/phosph_ase_sf"/>
</dbReference>
<feature type="site" description="Transition state stabilizer" evidence="7">
    <location>
        <position position="230"/>
    </location>
</feature>
<dbReference type="Gene3D" id="3.60.10.10">
    <property type="entry name" value="Endonuclease/exonuclease/phosphatase"/>
    <property type="match status" value="1"/>
</dbReference>
<comment type="cofactor">
    <cofactor evidence="6">
        <name>Mg(2+)</name>
        <dbReference type="ChEBI" id="CHEBI:18420"/>
    </cofactor>
    <cofactor evidence="6">
        <name>Mn(2+)</name>
        <dbReference type="ChEBI" id="CHEBI:29035"/>
    </cofactor>
    <text evidence="6">Probably binds two magnesium or manganese ions per subunit.</text>
</comment>
<dbReference type="NCBIfam" id="TIGR00195">
    <property type="entry name" value="exoDNase_III"/>
    <property type="match status" value="1"/>
</dbReference>
<dbReference type="InterPro" id="IPR037493">
    <property type="entry name" value="ExoIII-like"/>
</dbReference>
<protein>
    <submittedName>
        <fullName evidence="10">Exodeoxyribonuclease III</fullName>
        <ecNumber evidence="10">3.1.11.2</ecNumber>
    </submittedName>
</protein>
<feature type="compositionally biased region" description="Low complexity" evidence="8">
    <location>
        <begin position="28"/>
        <end position="39"/>
    </location>
</feature>
<evidence type="ECO:0000256" key="1">
    <source>
        <dbReference type="ARBA" id="ARBA00007092"/>
    </source>
</evidence>
<feature type="region of interest" description="Disordered" evidence="8">
    <location>
        <begin position="1"/>
        <end position="43"/>
    </location>
</feature>
<dbReference type="NCBIfam" id="TIGR00633">
    <property type="entry name" value="xth"/>
    <property type="match status" value="1"/>
</dbReference>
<feature type="binding site" evidence="6">
    <location>
        <position position="114"/>
    </location>
    <ligand>
        <name>Mg(2+)</name>
        <dbReference type="ChEBI" id="CHEBI:18420"/>
        <label>1</label>
    </ligand>
</feature>
<dbReference type="EC" id="3.1.11.2" evidence="10"/>
<feature type="active site" evidence="5">
    <location>
        <position position="187"/>
    </location>
</feature>
<gene>
    <name evidence="10" type="primary">xth</name>
    <name evidence="10" type="ORF">G4223_07560</name>
</gene>
<feature type="active site" description="Proton acceptor" evidence="5">
    <location>
        <position position="329"/>
    </location>
</feature>
<dbReference type="InterPro" id="IPR004808">
    <property type="entry name" value="AP_endonuc_1"/>
</dbReference>
<keyword evidence="4 6" id="KW-0460">Magnesium</keyword>
<feature type="site" description="Important for catalytic activity" evidence="7">
    <location>
        <position position="299"/>
    </location>
</feature>
<comment type="similarity">
    <text evidence="1">Belongs to the DNA repair enzymes AP/ExoA family.</text>
</comment>
<evidence type="ECO:0000313" key="11">
    <source>
        <dbReference type="Proteomes" id="UP000480684"/>
    </source>
</evidence>